<dbReference type="InterPro" id="IPR013341">
    <property type="entry name" value="Mandelate_racemase_N_dom"/>
</dbReference>
<dbReference type="InterPro" id="IPR029017">
    <property type="entry name" value="Enolase-like_N"/>
</dbReference>
<dbReference type="KEGG" id="hdh:G5B40_02515"/>
<dbReference type="Gene3D" id="3.20.20.120">
    <property type="entry name" value="Enolase-like C-terminal domain"/>
    <property type="match status" value="1"/>
</dbReference>
<dbReference type="SUPFAM" id="SSF54826">
    <property type="entry name" value="Enolase N-terminal domain-like"/>
    <property type="match status" value="1"/>
</dbReference>
<dbReference type="EMBL" id="CP049056">
    <property type="protein sequence ID" value="QIE54406.1"/>
    <property type="molecule type" value="Genomic_DNA"/>
</dbReference>
<keyword evidence="4" id="KW-1185">Reference proteome</keyword>
<accession>A0A7L5BW04</accession>
<proteinExistence type="predicted"/>
<dbReference type="PANTHER" id="PTHR48080">
    <property type="entry name" value="D-GALACTONATE DEHYDRATASE-RELATED"/>
    <property type="match status" value="1"/>
</dbReference>
<evidence type="ECO:0000259" key="2">
    <source>
        <dbReference type="SMART" id="SM00922"/>
    </source>
</evidence>
<gene>
    <name evidence="3" type="ORF">G5B40_02515</name>
</gene>
<dbReference type="Proteomes" id="UP000503336">
    <property type="component" value="Chromosome"/>
</dbReference>
<dbReference type="RefSeq" id="WP_165094589.1">
    <property type="nucleotide sequence ID" value="NZ_CP049056.1"/>
</dbReference>
<dbReference type="InterPro" id="IPR013342">
    <property type="entry name" value="Mandelate_racemase_C"/>
</dbReference>
<dbReference type="SUPFAM" id="SSF51604">
    <property type="entry name" value="Enolase C-terminal domain-like"/>
    <property type="match status" value="1"/>
</dbReference>
<evidence type="ECO:0000256" key="1">
    <source>
        <dbReference type="ARBA" id="ARBA00023239"/>
    </source>
</evidence>
<dbReference type="Gene3D" id="3.30.390.10">
    <property type="entry name" value="Enolase-like, N-terminal domain"/>
    <property type="match status" value="1"/>
</dbReference>
<dbReference type="Pfam" id="PF02746">
    <property type="entry name" value="MR_MLE_N"/>
    <property type="match status" value="1"/>
</dbReference>
<name>A0A7L5BW04_9RHOB</name>
<reference evidence="3 4" key="1">
    <citation type="submission" date="2020-02" db="EMBL/GenBank/DDBJ databases">
        <title>complete genome sequence of Rhodobacteraceae bacterium.</title>
        <authorList>
            <person name="Park J."/>
            <person name="Kim Y.-S."/>
            <person name="Kim K.-H."/>
        </authorList>
    </citation>
    <scope>NUCLEOTIDE SEQUENCE [LARGE SCALE GENOMIC DNA]</scope>
    <source>
        <strain evidence="3 4">RR4-56</strain>
    </source>
</reference>
<feature type="domain" description="Mandelate racemase/muconate lactonizing enzyme C-terminal" evidence="2">
    <location>
        <begin position="151"/>
        <end position="260"/>
    </location>
</feature>
<keyword evidence="1" id="KW-0456">Lyase</keyword>
<dbReference type="AlphaFoldDB" id="A0A7L5BW04"/>
<dbReference type="InterPro" id="IPR036849">
    <property type="entry name" value="Enolase-like_C_sf"/>
</dbReference>
<dbReference type="PANTHER" id="PTHR48080:SF2">
    <property type="entry name" value="D-GALACTONATE DEHYDRATASE"/>
    <property type="match status" value="1"/>
</dbReference>
<protein>
    <submittedName>
        <fullName evidence="3">Mandelate racemase/muconate lactonizing enzyme family protein</fullName>
    </submittedName>
</protein>
<dbReference type="Pfam" id="PF13378">
    <property type="entry name" value="MR_MLE_C"/>
    <property type="match status" value="1"/>
</dbReference>
<dbReference type="InterPro" id="IPR034593">
    <property type="entry name" value="DgoD-like"/>
</dbReference>
<organism evidence="3 4">
    <name type="scientific">Pikeienuella piscinae</name>
    <dbReference type="NCBI Taxonomy" id="2748098"/>
    <lineage>
        <taxon>Bacteria</taxon>
        <taxon>Pseudomonadati</taxon>
        <taxon>Pseudomonadota</taxon>
        <taxon>Alphaproteobacteria</taxon>
        <taxon>Rhodobacterales</taxon>
        <taxon>Paracoccaceae</taxon>
        <taxon>Pikeienuella</taxon>
    </lineage>
</organism>
<evidence type="ECO:0000313" key="4">
    <source>
        <dbReference type="Proteomes" id="UP000503336"/>
    </source>
</evidence>
<dbReference type="GO" id="GO:0016829">
    <property type="term" value="F:lyase activity"/>
    <property type="evidence" value="ECO:0007669"/>
    <property type="project" value="UniProtKB-KW"/>
</dbReference>
<dbReference type="CDD" id="cd03316">
    <property type="entry name" value="MR_like"/>
    <property type="match status" value="1"/>
</dbReference>
<dbReference type="SMART" id="SM00922">
    <property type="entry name" value="MR_MLE"/>
    <property type="match status" value="1"/>
</dbReference>
<dbReference type="InterPro" id="IPR029065">
    <property type="entry name" value="Enolase_C-like"/>
</dbReference>
<sequence>MKLTDLEVFIVANPPPRTGGRYFIFVKLTTACGIVGYGEIYAATFSPEVIAAATRDVFMRHFEGEDPHRIEHLFRVTYGSGYSLRPDPTLMAVFSGLEIACWDIIGKSAGQPVYNLLGGLCHKRIRSYTYLYPANGADAHATGGASVYDAPDAAAARAADYLAMGFTALKFDPAGPYTVYDGRQPDLESLERCDLFCRRLREAVGTRADLLFGTHGQFTVSGAKRMARRLEPYEPLWFEEPCPPENPEAMAEIARATSIPIATGERLTTKYEFARVLTAGAASILQPALGRVGGILEAKKIAAMAEPHYALMAPHLYCGPIEGAANVQLAASVPNLLVLESIERWDGFHAKILKAPMRWEDGYVIPPAEPGIGVELDEDIARAHPWSGDALHLEMSPEPRTP</sequence>
<evidence type="ECO:0000313" key="3">
    <source>
        <dbReference type="EMBL" id="QIE54406.1"/>
    </source>
</evidence>